<dbReference type="InterPro" id="IPR019587">
    <property type="entry name" value="Polyketide_cyclase/dehydratase"/>
</dbReference>
<organism evidence="1 2">
    <name type="scientific">Crossiella cryophila</name>
    <dbReference type="NCBI Taxonomy" id="43355"/>
    <lineage>
        <taxon>Bacteria</taxon>
        <taxon>Bacillati</taxon>
        <taxon>Actinomycetota</taxon>
        <taxon>Actinomycetes</taxon>
        <taxon>Pseudonocardiales</taxon>
        <taxon>Pseudonocardiaceae</taxon>
        <taxon>Crossiella</taxon>
    </lineage>
</organism>
<keyword evidence="2" id="KW-1185">Reference proteome</keyword>
<dbReference type="InterPro" id="IPR023393">
    <property type="entry name" value="START-like_dom_sf"/>
</dbReference>
<dbReference type="Gene3D" id="3.30.530.20">
    <property type="match status" value="1"/>
</dbReference>
<dbReference type="AlphaFoldDB" id="A0A7W7FVB5"/>
<evidence type="ECO:0000313" key="2">
    <source>
        <dbReference type="Proteomes" id="UP000533598"/>
    </source>
</evidence>
<name>A0A7W7FVB5_9PSEU</name>
<dbReference type="PANTHER" id="PTHR39683:SF4">
    <property type="entry name" value="COENZYME Q-BINDING PROTEIN COQ10 START DOMAIN-CONTAINING PROTEIN"/>
    <property type="match status" value="1"/>
</dbReference>
<dbReference type="SUPFAM" id="SSF55961">
    <property type="entry name" value="Bet v1-like"/>
    <property type="match status" value="1"/>
</dbReference>
<dbReference type="CDD" id="cd07819">
    <property type="entry name" value="SRPBCC_2"/>
    <property type="match status" value="1"/>
</dbReference>
<protein>
    <submittedName>
        <fullName evidence="1">Ribosome-associated toxin RatA of RatAB toxin-antitoxin module</fullName>
    </submittedName>
</protein>
<dbReference type="PANTHER" id="PTHR39683">
    <property type="entry name" value="CONSERVED PROTEIN TB16.3"/>
    <property type="match status" value="1"/>
</dbReference>
<dbReference type="EMBL" id="JACHMH010000001">
    <property type="protein sequence ID" value="MBB4676689.1"/>
    <property type="molecule type" value="Genomic_DNA"/>
</dbReference>
<comment type="caution">
    <text evidence="1">The sequence shown here is derived from an EMBL/GenBank/DDBJ whole genome shotgun (WGS) entry which is preliminary data.</text>
</comment>
<dbReference type="Proteomes" id="UP000533598">
    <property type="component" value="Unassembled WGS sequence"/>
</dbReference>
<dbReference type="RefSeq" id="WP_185002484.1">
    <property type="nucleotide sequence ID" value="NZ_BAAAUI010000042.1"/>
</dbReference>
<gene>
    <name evidence="1" type="ORF">HNR67_002807</name>
</gene>
<accession>A0A7W7FVB5</accession>
<proteinExistence type="predicted"/>
<evidence type="ECO:0000313" key="1">
    <source>
        <dbReference type="EMBL" id="MBB4676689.1"/>
    </source>
</evidence>
<dbReference type="Pfam" id="PF10604">
    <property type="entry name" value="Polyketide_cyc2"/>
    <property type="match status" value="1"/>
</dbReference>
<reference evidence="1 2" key="1">
    <citation type="submission" date="2020-08" db="EMBL/GenBank/DDBJ databases">
        <title>Sequencing the genomes of 1000 actinobacteria strains.</title>
        <authorList>
            <person name="Klenk H.-P."/>
        </authorList>
    </citation>
    <scope>NUCLEOTIDE SEQUENCE [LARGE SCALE GENOMIC DNA]</scope>
    <source>
        <strain evidence="1 2">DSM 44230</strain>
    </source>
</reference>
<sequence>MADQSTQSIVIDASPEEIMAVISDFVSYPDWADQFKAVEVLETDDADRPSQVRFKVDAGAFKDEYVLAYEYSEDDRSLGWNLVKGTMQKAQNGRYQLAAEGSGTKVTYSLTVELAIPMIGLFKRKAEKMIMDIALKNLKRRVESTG</sequence>